<gene>
    <name evidence="1" type="ORF">N7E60_15180</name>
</gene>
<dbReference type="RefSeq" id="WP_269598953.1">
    <property type="nucleotide sequence ID" value="NZ_CP114585.1"/>
</dbReference>
<evidence type="ECO:0000313" key="2">
    <source>
        <dbReference type="Proteomes" id="UP001164676"/>
    </source>
</evidence>
<evidence type="ECO:0008006" key="3">
    <source>
        <dbReference type="Google" id="ProtNLM"/>
    </source>
</evidence>
<evidence type="ECO:0000313" key="1">
    <source>
        <dbReference type="EMBL" id="WBA16716.1"/>
    </source>
</evidence>
<dbReference type="EMBL" id="CP114585">
    <property type="protein sequence ID" value="WBA16716.1"/>
    <property type="molecule type" value="Genomic_DNA"/>
</dbReference>
<geneLocation type="plasmid" evidence="1 2">
    <name>unnamed</name>
</geneLocation>
<name>A0ABY7LHQ9_9GAMM</name>
<proteinExistence type="predicted"/>
<protein>
    <recommendedName>
        <fullName evidence="3">Transposase DDE domain-containing protein</fullName>
    </recommendedName>
</protein>
<reference evidence="1" key="1">
    <citation type="submission" date="2022-09" db="EMBL/GenBank/DDBJ databases">
        <authorList>
            <person name="Li Z.-J."/>
        </authorList>
    </citation>
    <scope>NUCLEOTIDE SEQUENCE</scope>
    <source>
        <strain evidence="1">TGB10</strain>
        <plasmid evidence="1">unnamed</plasmid>
    </source>
</reference>
<accession>A0ABY7LHQ9</accession>
<organism evidence="1 2">
    <name type="scientific">Salinivibrio proteolyticus</name>
    <dbReference type="NCBI Taxonomy" id="334715"/>
    <lineage>
        <taxon>Bacteria</taxon>
        <taxon>Pseudomonadati</taxon>
        <taxon>Pseudomonadota</taxon>
        <taxon>Gammaproteobacteria</taxon>
        <taxon>Vibrionales</taxon>
        <taxon>Vibrionaceae</taxon>
        <taxon>Salinivibrio</taxon>
    </lineage>
</organism>
<dbReference type="Proteomes" id="UP001164676">
    <property type="component" value="Plasmid unnamed"/>
</dbReference>
<keyword evidence="1" id="KW-0614">Plasmid</keyword>
<keyword evidence="2" id="KW-1185">Reference proteome</keyword>
<sequence length="44" mass="5064">MREGKMTAMGDKTYATSNVRELFSRTAEDGVLLYPSRSRLVRLR</sequence>